<dbReference type="Proteomes" id="UP000481037">
    <property type="component" value="Unassembled WGS sequence"/>
</dbReference>
<evidence type="ECO:0000256" key="8">
    <source>
        <dbReference type="SAM" id="Phobius"/>
    </source>
</evidence>
<dbReference type="EMBL" id="WKJM01000029">
    <property type="protein sequence ID" value="MRX11108.1"/>
    <property type="molecule type" value="Genomic_DNA"/>
</dbReference>
<comment type="subcellular location">
    <subcellularLocation>
        <location evidence="1">Cell membrane</location>
        <topology evidence="1">Multi-pass membrane protein</topology>
    </subcellularLocation>
</comment>
<dbReference type="GO" id="GO:0016788">
    <property type="term" value="F:hydrolase activity, acting on ester bonds"/>
    <property type="evidence" value="ECO:0007669"/>
    <property type="project" value="UniProtKB-ARBA"/>
</dbReference>
<organism evidence="11 12">
    <name type="scientific">Duganella alba</name>
    <dbReference type="NCBI Taxonomy" id="2666081"/>
    <lineage>
        <taxon>Bacteria</taxon>
        <taxon>Pseudomonadati</taxon>
        <taxon>Pseudomonadota</taxon>
        <taxon>Betaproteobacteria</taxon>
        <taxon>Burkholderiales</taxon>
        <taxon>Oxalobacteraceae</taxon>
        <taxon>Telluria group</taxon>
        <taxon>Duganella</taxon>
    </lineage>
</organism>
<dbReference type="AlphaFoldDB" id="A0A6L5QP57"/>
<evidence type="ECO:0000256" key="7">
    <source>
        <dbReference type="ARBA" id="ARBA00023315"/>
    </source>
</evidence>
<evidence type="ECO:0000313" key="12">
    <source>
        <dbReference type="Proteomes" id="UP000481037"/>
    </source>
</evidence>
<protein>
    <submittedName>
        <fullName evidence="11">Acyltransferase family protein</fullName>
    </submittedName>
</protein>
<keyword evidence="6 8" id="KW-0472">Membrane</keyword>
<dbReference type="Pfam" id="PF01757">
    <property type="entry name" value="Acyl_transf_3"/>
    <property type="match status" value="1"/>
</dbReference>
<feature type="transmembrane region" description="Helical" evidence="8">
    <location>
        <begin position="227"/>
        <end position="247"/>
    </location>
</feature>
<feature type="transmembrane region" description="Helical" evidence="8">
    <location>
        <begin position="45"/>
        <end position="61"/>
    </location>
</feature>
<keyword evidence="12" id="KW-1185">Reference proteome</keyword>
<evidence type="ECO:0000256" key="3">
    <source>
        <dbReference type="ARBA" id="ARBA00022679"/>
    </source>
</evidence>
<gene>
    <name evidence="11" type="ORF">GJ697_25110</name>
</gene>
<dbReference type="Gene3D" id="3.40.50.1110">
    <property type="entry name" value="SGNH hydrolase"/>
    <property type="match status" value="1"/>
</dbReference>
<reference evidence="11 12" key="1">
    <citation type="submission" date="2019-11" db="EMBL/GenBank/DDBJ databases">
        <title>Novel species isolated from a subtropical stream in China.</title>
        <authorList>
            <person name="Lu H."/>
        </authorList>
    </citation>
    <scope>NUCLEOTIDE SEQUENCE [LARGE SCALE GENOMIC DNA]</scope>
    <source>
        <strain evidence="11 12">FT25W</strain>
    </source>
</reference>
<sequence length="645" mass="68808">MMTAPHLHSATKYRADIDGLRALAVLPVVLFHIGVPGFFGGFVGVDVFFVISGYLITGIIARELAAGQFSIVEFYRRRVVRIFPALFAMLAVVSLLAVATMLPSELVRYGKALAATSGFASNFVFYQESGYFAPDGHTKALLHTWSLAVEEQFYLFWPLILAGLHARGANSIRWIAAALTAASFALAIWLLGVDPSAAFFLIPTRAWELMVGALIAVMPLLPARHRLLREVLAAGGILGILAAVKFYNAGVPFPGPAALLPILSAAAIIVAGGSGSSLGGRLLSWRPVVFIGKISFSLYLWHWPVIVFAQVGLLLDHSWPVRSAEFLLSLLLGYLSWRYIEQPTRLGAVRFSSPRILGGAVAAMALSVLVGAVAIVSQGLPQRYDAQQLALARYEDYDGDKEYRGGSCFVVGDQPYDARCLARPAGQPTLLLLGDSHAAHLWPGLARQHGGYSVLQATHTGCRPLLPAGGGKLPACEQFARRMLTDWLPQHPVDVVVLAGRWEARDLAQLPATIAAARRHARQVIVVGPIPQYAAALPRFLVKEAGHDAGAAERGLVRAPFALDPQMRALASAAGASYVSLIDGLCQGGHCRTLAAPGVPLQFDYGHLTRDGSAVVATLLMQAVQPAAAPQAQRSAQAGPAEAGN</sequence>
<dbReference type="Pfam" id="PF19040">
    <property type="entry name" value="SGNH"/>
    <property type="match status" value="1"/>
</dbReference>
<dbReference type="GO" id="GO:0005886">
    <property type="term" value="C:plasma membrane"/>
    <property type="evidence" value="ECO:0007669"/>
    <property type="project" value="UniProtKB-SubCell"/>
</dbReference>
<dbReference type="InterPro" id="IPR002656">
    <property type="entry name" value="Acyl_transf_3_dom"/>
</dbReference>
<evidence type="ECO:0000313" key="11">
    <source>
        <dbReference type="EMBL" id="MRX11108.1"/>
    </source>
</evidence>
<evidence type="ECO:0000256" key="5">
    <source>
        <dbReference type="ARBA" id="ARBA00022989"/>
    </source>
</evidence>
<keyword evidence="5 8" id="KW-1133">Transmembrane helix</keyword>
<feature type="transmembrane region" description="Helical" evidence="8">
    <location>
        <begin position="319"/>
        <end position="337"/>
    </location>
</feature>
<dbReference type="GO" id="GO:0016747">
    <property type="term" value="F:acyltransferase activity, transferring groups other than amino-acyl groups"/>
    <property type="evidence" value="ECO:0007669"/>
    <property type="project" value="InterPro"/>
</dbReference>
<evidence type="ECO:0000256" key="1">
    <source>
        <dbReference type="ARBA" id="ARBA00004651"/>
    </source>
</evidence>
<comment type="caution">
    <text evidence="11">The sequence shown here is derived from an EMBL/GenBank/DDBJ whole genome shotgun (WGS) entry which is preliminary data.</text>
</comment>
<evidence type="ECO:0000256" key="6">
    <source>
        <dbReference type="ARBA" id="ARBA00023136"/>
    </source>
</evidence>
<dbReference type="SUPFAM" id="SSF52266">
    <property type="entry name" value="SGNH hydrolase"/>
    <property type="match status" value="1"/>
</dbReference>
<evidence type="ECO:0000256" key="2">
    <source>
        <dbReference type="ARBA" id="ARBA00022475"/>
    </source>
</evidence>
<dbReference type="PANTHER" id="PTHR23028:SF53">
    <property type="entry name" value="ACYL_TRANSF_3 DOMAIN-CONTAINING PROTEIN"/>
    <property type="match status" value="1"/>
</dbReference>
<feature type="transmembrane region" description="Helical" evidence="8">
    <location>
        <begin position="82"/>
        <end position="102"/>
    </location>
</feature>
<dbReference type="InterPro" id="IPR050879">
    <property type="entry name" value="Acyltransferase_3"/>
</dbReference>
<keyword evidence="3 11" id="KW-0808">Transferase</keyword>
<dbReference type="InterPro" id="IPR043968">
    <property type="entry name" value="SGNH"/>
</dbReference>
<feature type="domain" description="Acyltransferase 3" evidence="9">
    <location>
        <begin position="15"/>
        <end position="334"/>
    </location>
</feature>
<evidence type="ECO:0000256" key="4">
    <source>
        <dbReference type="ARBA" id="ARBA00022692"/>
    </source>
</evidence>
<dbReference type="PANTHER" id="PTHR23028">
    <property type="entry name" value="ACETYLTRANSFERASE"/>
    <property type="match status" value="1"/>
</dbReference>
<keyword evidence="2" id="KW-1003">Cell membrane</keyword>
<feature type="transmembrane region" description="Helical" evidence="8">
    <location>
        <begin position="140"/>
        <end position="162"/>
    </location>
</feature>
<feature type="transmembrane region" description="Helical" evidence="8">
    <location>
        <begin position="259"/>
        <end position="278"/>
    </location>
</feature>
<feature type="transmembrane region" description="Helical" evidence="8">
    <location>
        <begin position="198"/>
        <end position="220"/>
    </location>
</feature>
<feature type="domain" description="SGNH" evidence="10">
    <location>
        <begin position="414"/>
        <end position="620"/>
    </location>
</feature>
<proteinExistence type="predicted"/>
<name>A0A6L5QP57_9BURK</name>
<keyword evidence="4 8" id="KW-0812">Transmembrane</keyword>
<dbReference type="RefSeq" id="WP_154369168.1">
    <property type="nucleotide sequence ID" value="NZ_WKJM01000029.1"/>
</dbReference>
<feature type="transmembrane region" description="Helical" evidence="8">
    <location>
        <begin position="174"/>
        <end position="192"/>
    </location>
</feature>
<feature type="transmembrane region" description="Helical" evidence="8">
    <location>
        <begin position="357"/>
        <end position="376"/>
    </location>
</feature>
<feature type="transmembrane region" description="Helical" evidence="8">
    <location>
        <begin position="20"/>
        <end position="39"/>
    </location>
</feature>
<dbReference type="InterPro" id="IPR036514">
    <property type="entry name" value="SGNH_hydro_sf"/>
</dbReference>
<accession>A0A6L5QP57</accession>
<keyword evidence="7 11" id="KW-0012">Acyltransferase</keyword>
<dbReference type="GO" id="GO:0009103">
    <property type="term" value="P:lipopolysaccharide biosynthetic process"/>
    <property type="evidence" value="ECO:0007669"/>
    <property type="project" value="TreeGrafter"/>
</dbReference>
<evidence type="ECO:0000259" key="10">
    <source>
        <dbReference type="Pfam" id="PF19040"/>
    </source>
</evidence>
<evidence type="ECO:0000259" key="9">
    <source>
        <dbReference type="Pfam" id="PF01757"/>
    </source>
</evidence>
<feature type="transmembrane region" description="Helical" evidence="8">
    <location>
        <begin position="290"/>
        <end position="313"/>
    </location>
</feature>